<dbReference type="RefSeq" id="WP_107650963.1">
    <property type="nucleotide sequence ID" value="NZ_PZJX01000039.1"/>
</dbReference>
<reference evidence="2 3" key="1">
    <citation type="submission" date="2018-03" db="EMBL/GenBank/DDBJ databases">
        <title>Genome sequence of the symbiotic type strain Mesorhizobium helmanticense CSLC115NT isolated from Lotus corniculatus nodules.</title>
        <authorList>
            <person name="Sannazzaro A.I."/>
            <person name="Torres Tejerizo G.A."/>
            <person name="Dip D."/>
            <person name="Caballero M."/>
            <person name="Pistorio M."/>
            <person name="Estrella M.J."/>
        </authorList>
    </citation>
    <scope>NUCLEOTIDE SEQUENCE [LARGE SCALE GENOMIC DNA]</scope>
    <source>
        <strain evidence="2 3">CSLC115N</strain>
    </source>
</reference>
<gene>
    <name evidence="2" type="ORF">C9427_20715</name>
</gene>
<evidence type="ECO:0000259" key="1">
    <source>
        <dbReference type="Pfam" id="PF00535"/>
    </source>
</evidence>
<evidence type="ECO:0000313" key="2">
    <source>
        <dbReference type="EMBL" id="PTE08414.1"/>
    </source>
</evidence>
<organism evidence="2 3">
    <name type="scientific">Mesorhizobium helmanticense</name>
    <dbReference type="NCBI Taxonomy" id="1776423"/>
    <lineage>
        <taxon>Bacteria</taxon>
        <taxon>Pseudomonadati</taxon>
        <taxon>Pseudomonadota</taxon>
        <taxon>Alphaproteobacteria</taxon>
        <taxon>Hyphomicrobiales</taxon>
        <taxon>Phyllobacteriaceae</taxon>
        <taxon>Mesorhizobium</taxon>
    </lineage>
</organism>
<dbReference type="Pfam" id="PF00535">
    <property type="entry name" value="Glycos_transf_2"/>
    <property type="match status" value="1"/>
</dbReference>
<dbReference type="PANTHER" id="PTHR22916:SF65">
    <property type="entry name" value="SLR1065 PROTEIN"/>
    <property type="match status" value="1"/>
</dbReference>
<keyword evidence="2" id="KW-0808">Transferase</keyword>
<name>A0A2T4IRY3_9HYPH</name>
<dbReference type="Gene3D" id="3.90.550.10">
    <property type="entry name" value="Spore Coat Polysaccharide Biosynthesis Protein SpsA, Chain A"/>
    <property type="match status" value="1"/>
</dbReference>
<proteinExistence type="predicted"/>
<dbReference type="InterPro" id="IPR029044">
    <property type="entry name" value="Nucleotide-diphossugar_trans"/>
</dbReference>
<protein>
    <submittedName>
        <fullName evidence="2">Glycosyl transferase</fullName>
    </submittedName>
</protein>
<dbReference type="Proteomes" id="UP000240259">
    <property type="component" value="Unassembled WGS sequence"/>
</dbReference>
<keyword evidence="3" id="KW-1185">Reference proteome</keyword>
<dbReference type="SUPFAM" id="SSF53448">
    <property type="entry name" value="Nucleotide-diphospho-sugar transferases"/>
    <property type="match status" value="1"/>
</dbReference>
<evidence type="ECO:0000313" key="3">
    <source>
        <dbReference type="Proteomes" id="UP000240259"/>
    </source>
</evidence>
<dbReference type="EMBL" id="PZJX01000039">
    <property type="protein sequence ID" value="PTE08414.1"/>
    <property type="molecule type" value="Genomic_DNA"/>
</dbReference>
<dbReference type="GO" id="GO:0016758">
    <property type="term" value="F:hexosyltransferase activity"/>
    <property type="evidence" value="ECO:0007669"/>
    <property type="project" value="UniProtKB-ARBA"/>
</dbReference>
<dbReference type="OrthoDB" id="5291101at2"/>
<dbReference type="AlphaFoldDB" id="A0A2T4IRY3"/>
<comment type="caution">
    <text evidence="2">The sequence shown here is derived from an EMBL/GenBank/DDBJ whole genome shotgun (WGS) entry which is preliminary data.</text>
</comment>
<sequence>MQSVQNRIPVSIIIPNYNYARFLNRSIDSALEQDYDDVEVIVVDDASQDNSTTIMKSYGDRILACPREKNGGHAAAFNTGFAASSGKIVLFLDADDYLYPTAVSTIVDIWDAATAQVQSRLHIVDERQGMERGGIKQEGTKDVFPPPELPFDSGDVMPKLLHKGRYQTTVTSGLAFDRTTLETIMPIPEPEFRQGADGYLATLAPLYGHVQSLDECVGAYRIHGANHSVFGEKLAERARWRVSHDFRRVEALSGQASEVGVTIVPSDTVRHDPVHLEERLASLCADQRRHPVAGDSRLALGAAGAVASLEMTASLRRRAVLAAWFLSVGVLPRRMATAVLSWKLDASSRPAFLTRLSKTIRHAMG</sequence>
<feature type="domain" description="Glycosyltransferase 2-like" evidence="1">
    <location>
        <begin position="11"/>
        <end position="133"/>
    </location>
</feature>
<dbReference type="PANTHER" id="PTHR22916">
    <property type="entry name" value="GLYCOSYLTRANSFERASE"/>
    <property type="match status" value="1"/>
</dbReference>
<dbReference type="InterPro" id="IPR001173">
    <property type="entry name" value="Glyco_trans_2-like"/>
</dbReference>
<accession>A0A2T4IRY3</accession>